<dbReference type="EMBL" id="QZEV01000077">
    <property type="protein sequence ID" value="RJL00536.1"/>
    <property type="molecule type" value="Genomic_DNA"/>
</dbReference>
<keyword evidence="3" id="KW-1185">Reference proteome</keyword>
<keyword evidence="2" id="KW-0808">Transferase</keyword>
<dbReference type="Proteomes" id="UP000285530">
    <property type="component" value="Unassembled WGS sequence"/>
</dbReference>
<dbReference type="GO" id="GO:0016301">
    <property type="term" value="F:kinase activity"/>
    <property type="evidence" value="ECO:0007669"/>
    <property type="project" value="UniProtKB-KW"/>
</dbReference>
<dbReference type="InterPro" id="IPR011611">
    <property type="entry name" value="PfkB_dom"/>
</dbReference>
<dbReference type="Pfam" id="PF00294">
    <property type="entry name" value="PfkB"/>
    <property type="match status" value="1"/>
</dbReference>
<dbReference type="RefSeq" id="WP_240637908.1">
    <property type="nucleotide sequence ID" value="NZ_QZEV01000077.1"/>
</dbReference>
<gene>
    <name evidence="2" type="ORF">D3P06_13325</name>
</gene>
<dbReference type="Gene3D" id="3.40.1190.20">
    <property type="match status" value="1"/>
</dbReference>
<feature type="domain" description="Carbohydrate kinase PfkB" evidence="1">
    <location>
        <begin position="5"/>
        <end position="54"/>
    </location>
</feature>
<dbReference type="SUPFAM" id="SSF53613">
    <property type="entry name" value="Ribokinase-like"/>
    <property type="match status" value="1"/>
</dbReference>
<sequence length="59" mass="6057">GQPTLTHQPPAVTVARVTGAGDCFLAAHLAAELKEMPRDAALRQAVRASAAHVSGKDVP</sequence>
<organism evidence="2 3">
    <name type="scientific">Paracoccus aestuarii</name>
    <dbReference type="NCBI Taxonomy" id="453842"/>
    <lineage>
        <taxon>Bacteria</taxon>
        <taxon>Pseudomonadati</taxon>
        <taxon>Pseudomonadota</taxon>
        <taxon>Alphaproteobacteria</taxon>
        <taxon>Rhodobacterales</taxon>
        <taxon>Paracoccaceae</taxon>
        <taxon>Paracoccus</taxon>
    </lineage>
</organism>
<dbReference type="InterPro" id="IPR029056">
    <property type="entry name" value="Ribokinase-like"/>
</dbReference>
<protein>
    <submittedName>
        <fullName evidence="2">Kinase</fullName>
    </submittedName>
</protein>
<keyword evidence="2" id="KW-0418">Kinase</keyword>
<reference evidence="2 3" key="1">
    <citation type="submission" date="2018-09" db="EMBL/GenBank/DDBJ databases">
        <title>Paracoccus onubensis nov. sp. a moderate halophilic bacterium isolated from Gruta de las Maravillas (Aracena, Spain).</title>
        <authorList>
            <person name="Jurado V."/>
            <person name="Gutierrez-Patricio S."/>
            <person name="Gonzalez-Pimentel J.L."/>
            <person name="Laiz L."/>
            <person name="Saiz-Jimenez C."/>
        </authorList>
    </citation>
    <scope>NUCLEOTIDE SEQUENCE [LARGE SCALE GENOMIC DNA]</scope>
    <source>
        <strain evidence="2 3">DSM 19484</strain>
    </source>
</reference>
<evidence type="ECO:0000259" key="1">
    <source>
        <dbReference type="Pfam" id="PF00294"/>
    </source>
</evidence>
<comment type="caution">
    <text evidence="2">The sequence shown here is derived from an EMBL/GenBank/DDBJ whole genome shotgun (WGS) entry which is preliminary data.</text>
</comment>
<evidence type="ECO:0000313" key="3">
    <source>
        <dbReference type="Proteomes" id="UP000285530"/>
    </source>
</evidence>
<name>A0A418ZSM9_9RHOB</name>
<accession>A0A418ZSM9</accession>
<feature type="non-terminal residue" evidence="2">
    <location>
        <position position="1"/>
    </location>
</feature>
<dbReference type="AlphaFoldDB" id="A0A418ZSM9"/>
<proteinExistence type="predicted"/>
<evidence type="ECO:0000313" key="2">
    <source>
        <dbReference type="EMBL" id="RJL00536.1"/>
    </source>
</evidence>